<gene>
    <name evidence="1" type="ORF">RFI_19086</name>
</gene>
<evidence type="ECO:0000313" key="1">
    <source>
        <dbReference type="EMBL" id="ETO18191.1"/>
    </source>
</evidence>
<proteinExistence type="predicted"/>
<accession>X6MX24</accession>
<comment type="caution">
    <text evidence="1">The sequence shown here is derived from an EMBL/GenBank/DDBJ whole genome shotgun (WGS) entry which is preliminary data.</text>
</comment>
<evidence type="ECO:0000313" key="2">
    <source>
        <dbReference type="Proteomes" id="UP000023152"/>
    </source>
</evidence>
<organism evidence="1 2">
    <name type="scientific">Reticulomyxa filosa</name>
    <dbReference type="NCBI Taxonomy" id="46433"/>
    <lineage>
        <taxon>Eukaryota</taxon>
        <taxon>Sar</taxon>
        <taxon>Rhizaria</taxon>
        <taxon>Retaria</taxon>
        <taxon>Foraminifera</taxon>
        <taxon>Monothalamids</taxon>
        <taxon>Reticulomyxidae</taxon>
        <taxon>Reticulomyxa</taxon>
    </lineage>
</organism>
<dbReference type="EMBL" id="ASPP01015340">
    <property type="protein sequence ID" value="ETO18191.1"/>
    <property type="molecule type" value="Genomic_DNA"/>
</dbReference>
<dbReference type="Proteomes" id="UP000023152">
    <property type="component" value="Unassembled WGS sequence"/>
</dbReference>
<name>X6MX24_RETFI</name>
<sequence length="195" mass="22228">MGGYLKAELSKTTSKRRIKILYKQKCDKRNDQIITLILVAHESCPIEFSIIANTFNNIKNRKQQTVNIDCTTFLILSLSNISKPYFSSLNTKKFFLRALDTELLKKVINAVCKKNCKGTMESILGKNDEIKRQKSVTNVCKNCVRLQLFSSLLPSVLFVEEETESPEKGIFIHCSSNDSRVKKEIGIFSIAIQRK</sequence>
<dbReference type="AlphaFoldDB" id="X6MX24"/>
<protein>
    <submittedName>
        <fullName evidence="1">Uncharacterized protein</fullName>
    </submittedName>
</protein>
<reference evidence="1 2" key="1">
    <citation type="journal article" date="2013" name="Curr. Biol.">
        <title>The Genome of the Foraminiferan Reticulomyxa filosa.</title>
        <authorList>
            <person name="Glockner G."/>
            <person name="Hulsmann N."/>
            <person name="Schleicher M."/>
            <person name="Noegel A.A."/>
            <person name="Eichinger L."/>
            <person name="Gallinger C."/>
            <person name="Pawlowski J."/>
            <person name="Sierra R."/>
            <person name="Euteneuer U."/>
            <person name="Pillet L."/>
            <person name="Moustafa A."/>
            <person name="Platzer M."/>
            <person name="Groth M."/>
            <person name="Szafranski K."/>
            <person name="Schliwa M."/>
        </authorList>
    </citation>
    <scope>NUCLEOTIDE SEQUENCE [LARGE SCALE GENOMIC DNA]</scope>
</reference>
<keyword evidence="2" id="KW-1185">Reference proteome</keyword>